<evidence type="ECO:0000256" key="1">
    <source>
        <dbReference type="SAM" id="MobiDB-lite"/>
    </source>
</evidence>
<reference evidence="2" key="1">
    <citation type="journal article" date="2014" name="Int. J. Syst. Evol. Microbiol.">
        <title>Complete genome sequence of Corynebacterium casei LMG S-19264T (=DSM 44701T), isolated from a smear-ripened cheese.</title>
        <authorList>
            <consortium name="US DOE Joint Genome Institute (JGI-PGF)"/>
            <person name="Walter F."/>
            <person name="Albersmeier A."/>
            <person name="Kalinowski J."/>
            <person name="Ruckert C."/>
        </authorList>
    </citation>
    <scope>NUCLEOTIDE SEQUENCE</scope>
    <source>
        <strain evidence="2">CGMCC 4.7430</strain>
    </source>
</reference>
<comment type="caution">
    <text evidence="2">The sequence shown here is derived from an EMBL/GenBank/DDBJ whole genome shotgun (WGS) entry which is preliminary data.</text>
</comment>
<evidence type="ECO:0000313" key="2">
    <source>
        <dbReference type="EMBL" id="GGP12240.1"/>
    </source>
</evidence>
<proteinExistence type="predicted"/>
<feature type="region of interest" description="Disordered" evidence="1">
    <location>
        <begin position="1"/>
        <end position="46"/>
    </location>
</feature>
<protein>
    <submittedName>
        <fullName evidence="2">Uncharacterized protein</fullName>
    </submittedName>
</protein>
<sequence length="123" mass="13515">MKDWFSSDSPGELRTVGPGPQVQLVRSGPRLDVDGGEHEGTPSAWALHGRASRFERAQEVLDQECALDPDLEGAARVAIRLLLQLGHADETRLRVRYLKACLAAPGVASPNPQALFDHMNRHR</sequence>
<gene>
    <name evidence="2" type="ORF">GCM10012278_59160</name>
</gene>
<keyword evidence="3" id="KW-1185">Reference proteome</keyword>
<reference evidence="2" key="2">
    <citation type="submission" date="2020-09" db="EMBL/GenBank/DDBJ databases">
        <authorList>
            <person name="Sun Q."/>
            <person name="Zhou Y."/>
        </authorList>
    </citation>
    <scope>NUCLEOTIDE SEQUENCE</scope>
    <source>
        <strain evidence="2">CGMCC 4.7430</strain>
    </source>
</reference>
<dbReference type="AlphaFoldDB" id="A0A918A978"/>
<evidence type="ECO:0000313" key="3">
    <source>
        <dbReference type="Proteomes" id="UP000660745"/>
    </source>
</evidence>
<organism evidence="2 3">
    <name type="scientific">Nonomuraea glycinis</name>
    <dbReference type="NCBI Taxonomy" id="2047744"/>
    <lineage>
        <taxon>Bacteria</taxon>
        <taxon>Bacillati</taxon>
        <taxon>Actinomycetota</taxon>
        <taxon>Actinomycetes</taxon>
        <taxon>Streptosporangiales</taxon>
        <taxon>Streptosporangiaceae</taxon>
        <taxon>Nonomuraea</taxon>
    </lineage>
</organism>
<dbReference type="EMBL" id="BMNK01000012">
    <property type="protein sequence ID" value="GGP12240.1"/>
    <property type="molecule type" value="Genomic_DNA"/>
</dbReference>
<name>A0A918A978_9ACTN</name>
<dbReference type="Proteomes" id="UP000660745">
    <property type="component" value="Unassembled WGS sequence"/>
</dbReference>
<accession>A0A918A978</accession>
<feature type="compositionally biased region" description="Basic and acidic residues" evidence="1">
    <location>
        <begin position="29"/>
        <end position="40"/>
    </location>
</feature>